<reference evidence="2" key="1">
    <citation type="submission" date="2019-04" db="EMBL/GenBank/DDBJ databases">
        <authorList>
            <person name="Alioto T."/>
            <person name="Alioto T."/>
        </authorList>
    </citation>
    <scope>NUCLEOTIDE SEQUENCE [LARGE SCALE GENOMIC DNA]</scope>
</reference>
<accession>A0A5E4BTQ4</accession>
<organism evidence="2 3">
    <name type="scientific">Marmota monax</name>
    <name type="common">Woodchuck</name>
    <dbReference type="NCBI Taxonomy" id="9995"/>
    <lineage>
        <taxon>Eukaryota</taxon>
        <taxon>Metazoa</taxon>
        <taxon>Chordata</taxon>
        <taxon>Craniata</taxon>
        <taxon>Vertebrata</taxon>
        <taxon>Euteleostomi</taxon>
        <taxon>Mammalia</taxon>
        <taxon>Eutheria</taxon>
        <taxon>Euarchontoglires</taxon>
        <taxon>Glires</taxon>
        <taxon>Rodentia</taxon>
        <taxon>Sciuromorpha</taxon>
        <taxon>Sciuridae</taxon>
        <taxon>Xerinae</taxon>
        <taxon>Marmotini</taxon>
        <taxon>Marmota</taxon>
    </lineage>
</organism>
<evidence type="ECO:0000313" key="3">
    <source>
        <dbReference type="Proteomes" id="UP000335636"/>
    </source>
</evidence>
<keyword evidence="3" id="KW-1185">Reference proteome</keyword>
<keyword evidence="1" id="KW-0812">Transmembrane</keyword>
<sequence length="92" mass="10913">MGTVRRWYANEKPLKSVYPVNVGRHEQAWAKHALEHLASQRREQSFVNPFPPMDPYRNIPYVPRRNLHWYFLFISWEAACVFAIELSVVLGK</sequence>
<evidence type="ECO:0000313" key="2">
    <source>
        <dbReference type="EMBL" id="VTJ72885.1"/>
    </source>
</evidence>
<gene>
    <name evidence="2" type="ORF">MONAX_5E037598</name>
</gene>
<dbReference type="EMBL" id="CABDUW010000647">
    <property type="protein sequence ID" value="VTJ72885.1"/>
    <property type="molecule type" value="Genomic_DNA"/>
</dbReference>
<feature type="non-terminal residue" evidence="2">
    <location>
        <position position="92"/>
    </location>
</feature>
<protein>
    <submittedName>
        <fullName evidence="2">Uncharacterized protein</fullName>
    </submittedName>
</protein>
<keyword evidence="1" id="KW-0472">Membrane</keyword>
<comment type="caution">
    <text evidence="2">The sequence shown here is derived from an EMBL/GenBank/DDBJ whole genome shotgun (WGS) entry which is preliminary data.</text>
</comment>
<dbReference type="AlphaFoldDB" id="A0A5E4BTQ4"/>
<evidence type="ECO:0000256" key="1">
    <source>
        <dbReference type="SAM" id="Phobius"/>
    </source>
</evidence>
<keyword evidence="1" id="KW-1133">Transmembrane helix</keyword>
<proteinExistence type="predicted"/>
<dbReference type="Proteomes" id="UP000335636">
    <property type="component" value="Unassembled WGS sequence"/>
</dbReference>
<feature type="transmembrane region" description="Helical" evidence="1">
    <location>
        <begin position="67"/>
        <end position="90"/>
    </location>
</feature>
<name>A0A5E4BTQ4_MARMO</name>